<dbReference type="EMBL" id="JAPDSH010000007">
    <property type="protein sequence ID" value="MDF0480458.1"/>
    <property type="molecule type" value="Genomic_DNA"/>
</dbReference>
<dbReference type="EC" id="6.3.3.2" evidence="4"/>
<evidence type="ECO:0000313" key="5">
    <source>
        <dbReference type="EMBL" id="MDF0480458.1"/>
    </source>
</evidence>
<proteinExistence type="inferred from homology"/>
<keyword evidence="3 4" id="KW-0067">ATP-binding</keyword>
<dbReference type="PANTHER" id="PTHR23407">
    <property type="entry name" value="ATPASE INHIBITOR/5-FORMYLTETRAHYDROFOLATE CYCLO-LIGASE"/>
    <property type="match status" value="1"/>
</dbReference>
<evidence type="ECO:0000256" key="2">
    <source>
        <dbReference type="ARBA" id="ARBA00022741"/>
    </source>
</evidence>
<keyword evidence="4" id="KW-0479">Metal-binding</keyword>
<comment type="caution">
    <text evidence="5">The sequence shown here is derived from an EMBL/GenBank/DDBJ whole genome shotgun (WGS) entry which is preliminary data.</text>
</comment>
<dbReference type="SUPFAM" id="SSF100950">
    <property type="entry name" value="NagB/RpiA/CoA transferase-like"/>
    <property type="match status" value="1"/>
</dbReference>
<dbReference type="Pfam" id="PF01812">
    <property type="entry name" value="5-FTHF_cyc-lig"/>
    <property type="match status" value="1"/>
</dbReference>
<protein>
    <recommendedName>
        <fullName evidence="4">5-formyltetrahydrofolate cyclo-ligase</fullName>
        <ecNumber evidence="4">6.3.3.2</ecNumber>
    </recommendedName>
</protein>
<comment type="catalytic activity">
    <reaction evidence="4">
        <text>(6S)-5-formyl-5,6,7,8-tetrahydrofolate + ATP = (6R)-5,10-methenyltetrahydrofolate + ADP + phosphate</text>
        <dbReference type="Rhea" id="RHEA:10488"/>
        <dbReference type="ChEBI" id="CHEBI:30616"/>
        <dbReference type="ChEBI" id="CHEBI:43474"/>
        <dbReference type="ChEBI" id="CHEBI:57455"/>
        <dbReference type="ChEBI" id="CHEBI:57457"/>
        <dbReference type="ChEBI" id="CHEBI:456216"/>
        <dbReference type="EC" id="6.3.3.2"/>
    </reaction>
</comment>
<comment type="cofactor">
    <cofactor evidence="4">
        <name>Mg(2+)</name>
        <dbReference type="ChEBI" id="CHEBI:18420"/>
    </cofactor>
</comment>
<dbReference type="InterPro" id="IPR024185">
    <property type="entry name" value="FTHF_cligase-like_sf"/>
</dbReference>
<organism evidence="5 6">
    <name type="scientific">Vagococcus proximus</name>
    <dbReference type="NCBI Taxonomy" id="2991417"/>
    <lineage>
        <taxon>Bacteria</taxon>
        <taxon>Bacillati</taxon>
        <taxon>Bacillota</taxon>
        <taxon>Bacilli</taxon>
        <taxon>Lactobacillales</taxon>
        <taxon>Enterococcaceae</taxon>
        <taxon>Vagococcus</taxon>
    </lineage>
</organism>
<gene>
    <name evidence="5" type="ORF">OL233_09205</name>
</gene>
<dbReference type="GO" id="GO:0030272">
    <property type="term" value="F:5-formyltetrahydrofolate cyclo-ligase activity"/>
    <property type="evidence" value="ECO:0007669"/>
    <property type="project" value="UniProtKB-EC"/>
</dbReference>
<dbReference type="Gene3D" id="3.40.50.10420">
    <property type="entry name" value="NagB/RpiA/CoA transferase-like"/>
    <property type="match status" value="1"/>
</dbReference>
<sequence>MKDKRRKQGLELLKTLKNDPKKKGELEVNIFNQLFETSVWQETKIIAITMSLPFEFNTGPIIEEAWRTGKKCYVPKVLNNHEMAFIPITPDTEYEKGVFGIEEPIGEPISGFSKEALMIVPGLIFNRQGYRIGQGGGYYDRYLSKYEGKTLSLVFPQQLSEDWSPEVFDRPVDYIITKEKVIEV</sequence>
<keyword evidence="6" id="KW-1185">Reference proteome</keyword>
<evidence type="ECO:0000313" key="6">
    <source>
        <dbReference type="Proteomes" id="UP001147148"/>
    </source>
</evidence>
<dbReference type="Proteomes" id="UP001147148">
    <property type="component" value="Unassembled WGS sequence"/>
</dbReference>
<evidence type="ECO:0000256" key="4">
    <source>
        <dbReference type="RuleBase" id="RU361279"/>
    </source>
</evidence>
<keyword evidence="5" id="KW-0436">Ligase</keyword>
<dbReference type="NCBIfam" id="TIGR02727">
    <property type="entry name" value="MTHFS_bact"/>
    <property type="match status" value="1"/>
</dbReference>
<dbReference type="InterPro" id="IPR037171">
    <property type="entry name" value="NagB/RpiA_transferase-like"/>
</dbReference>
<keyword evidence="4" id="KW-0460">Magnesium</keyword>
<dbReference type="PANTHER" id="PTHR23407:SF1">
    <property type="entry name" value="5-FORMYLTETRAHYDROFOLATE CYCLO-LIGASE"/>
    <property type="match status" value="1"/>
</dbReference>
<evidence type="ECO:0000256" key="3">
    <source>
        <dbReference type="ARBA" id="ARBA00022840"/>
    </source>
</evidence>
<evidence type="ECO:0000256" key="1">
    <source>
        <dbReference type="ARBA" id="ARBA00010638"/>
    </source>
</evidence>
<dbReference type="RefSeq" id="WP_275472029.1">
    <property type="nucleotide sequence ID" value="NZ_JAPDSH010000007.1"/>
</dbReference>
<accession>A0ABT5X367</accession>
<dbReference type="PIRSF" id="PIRSF006806">
    <property type="entry name" value="FTHF_cligase"/>
    <property type="match status" value="1"/>
</dbReference>
<dbReference type="InterPro" id="IPR002698">
    <property type="entry name" value="FTHF_cligase"/>
</dbReference>
<keyword evidence="2 4" id="KW-0547">Nucleotide-binding</keyword>
<reference evidence="5" key="1">
    <citation type="submission" date="2022-10" db="EMBL/GenBank/DDBJ databases">
        <title>Vagococcus sp. isolated from poultry meat.</title>
        <authorList>
            <person name="Johansson P."/>
            <person name="Bjorkroth J."/>
        </authorList>
    </citation>
    <scope>NUCLEOTIDE SEQUENCE</scope>
    <source>
        <strain evidence="5">PNs007</strain>
    </source>
</reference>
<name>A0ABT5X367_9ENTE</name>
<comment type="similarity">
    <text evidence="1 4">Belongs to the 5-formyltetrahydrofolate cyclo-ligase family.</text>
</comment>